<feature type="transmembrane region" description="Helical" evidence="1">
    <location>
        <begin position="12"/>
        <end position="30"/>
    </location>
</feature>
<dbReference type="EMBL" id="LXQA011152413">
    <property type="protein sequence ID" value="MCI86886.1"/>
    <property type="molecule type" value="Genomic_DNA"/>
</dbReference>
<evidence type="ECO:0000256" key="1">
    <source>
        <dbReference type="SAM" id="Phobius"/>
    </source>
</evidence>
<dbReference type="AlphaFoldDB" id="A0A392VES2"/>
<evidence type="ECO:0000313" key="2">
    <source>
        <dbReference type="EMBL" id="MCI86886.1"/>
    </source>
</evidence>
<protein>
    <submittedName>
        <fullName evidence="2">Uncharacterized protein</fullName>
    </submittedName>
</protein>
<proteinExistence type="predicted"/>
<keyword evidence="1" id="KW-0472">Membrane</keyword>
<keyword evidence="1" id="KW-0812">Transmembrane</keyword>
<dbReference type="Proteomes" id="UP000265520">
    <property type="component" value="Unassembled WGS sequence"/>
</dbReference>
<feature type="non-terminal residue" evidence="2">
    <location>
        <position position="1"/>
    </location>
</feature>
<name>A0A392VES2_9FABA</name>
<sequence>ARNFFGLFDQLFVFFVELLLLFVLFLGVTAPGPPSSHLVWGADVLSWASSMSWELCQ</sequence>
<reference evidence="2 3" key="1">
    <citation type="journal article" date="2018" name="Front. Plant Sci.">
        <title>Red Clover (Trifolium pratense) and Zigzag Clover (T. medium) - A Picture of Genomic Similarities and Differences.</title>
        <authorList>
            <person name="Dluhosova J."/>
            <person name="Istvanek J."/>
            <person name="Nedelnik J."/>
            <person name="Repkova J."/>
        </authorList>
    </citation>
    <scope>NUCLEOTIDE SEQUENCE [LARGE SCALE GENOMIC DNA]</scope>
    <source>
        <strain evidence="3">cv. 10/8</strain>
        <tissue evidence="2">Leaf</tissue>
    </source>
</reference>
<comment type="caution">
    <text evidence="2">The sequence shown here is derived from an EMBL/GenBank/DDBJ whole genome shotgun (WGS) entry which is preliminary data.</text>
</comment>
<organism evidence="2 3">
    <name type="scientific">Trifolium medium</name>
    <dbReference type="NCBI Taxonomy" id="97028"/>
    <lineage>
        <taxon>Eukaryota</taxon>
        <taxon>Viridiplantae</taxon>
        <taxon>Streptophyta</taxon>
        <taxon>Embryophyta</taxon>
        <taxon>Tracheophyta</taxon>
        <taxon>Spermatophyta</taxon>
        <taxon>Magnoliopsida</taxon>
        <taxon>eudicotyledons</taxon>
        <taxon>Gunneridae</taxon>
        <taxon>Pentapetalae</taxon>
        <taxon>rosids</taxon>
        <taxon>fabids</taxon>
        <taxon>Fabales</taxon>
        <taxon>Fabaceae</taxon>
        <taxon>Papilionoideae</taxon>
        <taxon>50 kb inversion clade</taxon>
        <taxon>NPAAA clade</taxon>
        <taxon>Hologalegina</taxon>
        <taxon>IRL clade</taxon>
        <taxon>Trifolieae</taxon>
        <taxon>Trifolium</taxon>
    </lineage>
</organism>
<keyword evidence="3" id="KW-1185">Reference proteome</keyword>
<accession>A0A392VES2</accession>
<evidence type="ECO:0000313" key="3">
    <source>
        <dbReference type="Proteomes" id="UP000265520"/>
    </source>
</evidence>
<keyword evidence="1" id="KW-1133">Transmembrane helix</keyword>